<reference evidence="1" key="1">
    <citation type="journal article" date="2015" name="ISME J.">
        <title>Draft Genome Sequence of Streptomyces incarnatus NRRL8089, which Produces the Nucleoside Antibiotic Sinefungin.</title>
        <authorList>
            <person name="Oshima K."/>
            <person name="Hattori M."/>
            <person name="Shimizu H."/>
            <person name="Fukuda K."/>
            <person name="Nemoto M."/>
            <person name="Inagaki K."/>
            <person name="Tamura T."/>
        </authorList>
    </citation>
    <scope>NUCLEOTIDE SEQUENCE</scope>
    <source>
        <strain evidence="1">FACHB-1375</strain>
    </source>
</reference>
<gene>
    <name evidence="1" type="ORF">H6G03_20790</name>
</gene>
<evidence type="ECO:0000313" key="2">
    <source>
        <dbReference type="Proteomes" id="UP000641646"/>
    </source>
</evidence>
<evidence type="ECO:0000313" key="1">
    <source>
        <dbReference type="EMBL" id="MBD2183466.1"/>
    </source>
</evidence>
<comment type="caution">
    <text evidence="1">The sequence shown here is derived from an EMBL/GenBank/DDBJ whole genome shotgun (WGS) entry which is preliminary data.</text>
</comment>
<proteinExistence type="predicted"/>
<organism evidence="1 2">
    <name type="scientific">Aerosakkonema funiforme FACHB-1375</name>
    <dbReference type="NCBI Taxonomy" id="2949571"/>
    <lineage>
        <taxon>Bacteria</taxon>
        <taxon>Bacillati</taxon>
        <taxon>Cyanobacteriota</taxon>
        <taxon>Cyanophyceae</taxon>
        <taxon>Oscillatoriophycideae</taxon>
        <taxon>Aerosakkonematales</taxon>
        <taxon>Aerosakkonemataceae</taxon>
        <taxon>Aerosakkonema</taxon>
    </lineage>
</organism>
<dbReference type="EMBL" id="JACJPW010000055">
    <property type="protein sequence ID" value="MBD2183466.1"/>
    <property type="molecule type" value="Genomic_DNA"/>
</dbReference>
<dbReference type="Proteomes" id="UP000641646">
    <property type="component" value="Unassembled WGS sequence"/>
</dbReference>
<dbReference type="AlphaFoldDB" id="A0A926VGK2"/>
<dbReference type="RefSeq" id="WP_190467831.1">
    <property type="nucleotide sequence ID" value="NZ_JACJPW010000055.1"/>
</dbReference>
<accession>A0A926VGK2</accession>
<keyword evidence="2" id="KW-1185">Reference proteome</keyword>
<protein>
    <submittedName>
        <fullName evidence="1">Uncharacterized protein</fullName>
    </submittedName>
</protein>
<name>A0A926VGK2_9CYAN</name>
<sequence length="75" mass="9409">MSEELRRIIPLPPVAGDEIFAAYQATSEFYQEVRYREEFERYCQWYYTTAQRHRQELQKMKREVNILGWFRWGRR</sequence>
<reference evidence="1" key="2">
    <citation type="submission" date="2020-08" db="EMBL/GenBank/DDBJ databases">
        <authorList>
            <person name="Chen M."/>
            <person name="Teng W."/>
            <person name="Zhao L."/>
            <person name="Hu C."/>
            <person name="Zhou Y."/>
            <person name="Han B."/>
            <person name="Song L."/>
            <person name="Shu W."/>
        </authorList>
    </citation>
    <scope>NUCLEOTIDE SEQUENCE</scope>
    <source>
        <strain evidence="1">FACHB-1375</strain>
    </source>
</reference>